<evidence type="ECO:0000259" key="2">
    <source>
        <dbReference type="PROSITE" id="PS51352"/>
    </source>
</evidence>
<dbReference type="InterPro" id="IPR036249">
    <property type="entry name" value="Thioredoxin-like_sf"/>
</dbReference>
<dbReference type="InterPro" id="IPR013766">
    <property type="entry name" value="Thioredoxin_domain"/>
</dbReference>
<sequence length="162" mass="18269">MKKCVQLLLALMLVLGHAYGQESFPSVTVKNLQGKDVDFSKLIGQSGDTAVIVSFWATWCVPCVTELDNINDVYADWQRTKPLKLIAVSIDDARTSRRVKPFVAGKGWHFDVLLDENNNLKRAMNITDVPYVMIIKNNKVVYQHTGYVAGNEDELLEKIKNL</sequence>
<accession>A0A917IWR3</accession>
<protein>
    <recommendedName>
        <fullName evidence="2">Thioredoxin domain-containing protein</fullName>
    </recommendedName>
</protein>
<feature type="signal peptide" evidence="1">
    <location>
        <begin position="1"/>
        <end position="20"/>
    </location>
</feature>
<proteinExistence type="predicted"/>
<dbReference type="Proteomes" id="UP000627292">
    <property type="component" value="Unassembled WGS sequence"/>
</dbReference>
<dbReference type="InterPro" id="IPR050553">
    <property type="entry name" value="Thioredoxin_ResA/DsbE_sf"/>
</dbReference>
<comment type="caution">
    <text evidence="3">The sequence shown here is derived from an EMBL/GenBank/DDBJ whole genome shotgun (WGS) entry which is preliminary data.</text>
</comment>
<feature type="domain" description="Thioredoxin" evidence="2">
    <location>
        <begin position="18"/>
        <end position="162"/>
    </location>
</feature>
<dbReference type="EMBL" id="BMIB01000002">
    <property type="protein sequence ID" value="GGH65458.1"/>
    <property type="molecule type" value="Genomic_DNA"/>
</dbReference>
<dbReference type="PROSITE" id="PS51352">
    <property type="entry name" value="THIOREDOXIN_2"/>
    <property type="match status" value="1"/>
</dbReference>
<gene>
    <name evidence="3" type="ORF">GCM10011379_18610</name>
</gene>
<dbReference type="Gene3D" id="3.40.30.10">
    <property type="entry name" value="Glutaredoxin"/>
    <property type="match status" value="1"/>
</dbReference>
<dbReference type="PANTHER" id="PTHR42852:SF17">
    <property type="entry name" value="THIOREDOXIN-LIKE PROTEIN HI_1115"/>
    <property type="match status" value="1"/>
</dbReference>
<evidence type="ECO:0000313" key="3">
    <source>
        <dbReference type="EMBL" id="GGH65458.1"/>
    </source>
</evidence>
<keyword evidence="4" id="KW-1185">Reference proteome</keyword>
<feature type="chain" id="PRO_5038011194" description="Thioredoxin domain-containing protein" evidence="1">
    <location>
        <begin position="21"/>
        <end position="162"/>
    </location>
</feature>
<dbReference type="SUPFAM" id="SSF52833">
    <property type="entry name" value="Thioredoxin-like"/>
    <property type="match status" value="1"/>
</dbReference>
<keyword evidence="1" id="KW-0732">Signal</keyword>
<dbReference type="AlphaFoldDB" id="A0A917IWR3"/>
<dbReference type="PANTHER" id="PTHR42852">
    <property type="entry name" value="THIOL:DISULFIDE INTERCHANGE PROTEIN DSBE"/>
    <property type="match status" value="1"/>
</dbReference>
<dbReference type="GO" id="GO:0016491">
    <property type="term" value="F:oxidoreductase activity"/>
    <property type="evidence" value="ECO:0007669"/>
    <property type="project" value="InterPro"/>
</dbReference>
<evidence type="ECO:0000313" key="4">
    <source>
        <dbReference type="Proteomes" id="UP000627292"/>
    </source>
</evidence>
<organism evidence="3 4">
    <name type="scientific">Filimonas zeae</name>
    <dbReference type="NCBI Taxonomy" id="1737353"/>
    <lineage>
        <taxon>Bacteria</taxon>
        <taxon>Pseudomonadati</taxon>
        <taxon>Bacteroidota</taxon>
        <taxon>Chitinophagia</taxon>
        <taxon>Chitinophagales</taxon>
        <taxon>Chitinophagaceae</taxon>
        <taxon>Filimonas</taxon>
    </lineage>
</organism>
<reference evidence="3" key="1">
    <citation type="journal article" date="2014" name="Int. J. Syst. Evol. Microbiol.">
        <title>Complete genome sequence of Corynebacterium casei LMG S-19264T (=DSM 44701T), isolated from a smear-ripened cheese.</title>
        <authorList>
            <consortium name="US DOE Joint Genome Institute (JGI-PGF)"/>
            <person name="Walter F."/>
            <person name="Albersmeier A."/>
            <person name="Kalinowski J."/>
            <person name="Ruckert C."/>
        </authorList>
    </citation>
    <scope>NUCLEOTIDE SEQUENCE</scope>
    <source>
        <strain evidence="3">CGMCC 1.15290</strain>
    </source>
</reference>
<reference evidence="3" key="2">
    <citation type="submission" date="2020-09" db="EMBL/GenBank/DDBJ databases">
        <authorList>
            <person name="Sun Q."/>
            <person name="Zhou Y."/>
        </authorList>
    </citation>
    <scope>NUCLEOTIDE SEQUENCE</scope>
    <source>
        <strain evidence="3">CGMCC 1.15290</strain>
    </source>
</reference>
<evidence type="ECO:0000256" key="1">
    <source>
        <dbReference type="SAM" id="SignalP"/>
    </source>
</evidence>
<dbReference type="GO" id="GO:0016209">
    <property type="term" value="F:antioxidant activity"/>
    <property type="evidence" value="ECO:0007669"/>
    <property type="project" value="InterPro"/>
</dbReference>
<dbReference type="RefSeq" id="WP_188951757.1">
    <property type="nucleotide sequence ID" value="NZ_BMIB01000002.1"/>
</dbReference>
<dbReference type="CDD" id="cd02966">
    <property type="entry name" value="TlpA_like_family"/>
    <property type="match status" value="1"/>
</dbReference>
<name>A0A917IWR3_9BACT</name>
<dbReference type="InterPro" id="IPR000866">
    <property type="entry name" value="AhpC/TSA"/>
</dbReference>
<dbReference type="Pfam" id="PF00578">
    <property type="entry name" value="AhpC-TSA"/>
    <property type="match status" value="1"/>
</dbReference>